<reference evidence="5 6" key="1">
    <citation type="submission" date="2023-06" db="EMBL/GenBank/DDBJ databases">
        <title>Pelomonas sp. PFR6 16S ribosomal RNA gene Genome sequencing and assembly.</title>
        <authorList>
            <person name="Woo H."/>
        </authorList>
    </citation>
    <scope>NUCLEOTIDE SEQUENCE [LARGE SCALE GENOMIC DNA]</scope>
    <source>
        <strain evidence="5 6">PFR6</strain>
    </source>
</reference>
<feature type="domain" description="Glycosyltransferase subfamily 4-like N-terminal" evidence="4">
    <location>
        <begin position="58"/>
        <end position="162"/>
    </location>
</feature>
<dbReference type="Pfam" id="PF13579">
    <property type="entry name" value="Glyco_trans_4_4"/>
    <property type="match status" value="1"/>
</dbReference>
<keyword evidence="3 5" id="KW-0808">Transferase</keyword>
<evidence type="ECO:0000256" key="1">
    <source>
        <dbReference type="ARBA" id="ARBA00009481"/>
    </source>
</evidence>
<sequence>MNRRARRVLMIGPGERMPGGMSAVIQTYRAAGLFDEGSVCYLSSYEGAAALTQLRTFGRVVLRLLATLALRRIDVLHVHSASRGSFWRKSVLCWLARLFGVPYVFHLHSGEFSDFYAAHCGRRARAWARRTLARASLVLVLTPSWISALRAIEPAANLAVLLNPVVLPPWQAPRPGPGRRILFLGRVREKKGAYDLLQAFALLHQRMPGVFLQLAGDGELDVARQLAESLALPSDCYELSGWVDGQLKAQALAAADVFVLPSYFEGLPIGILEAMAAGVVVVASRVGGIPDVLRDGENGLLVAPGDRQGLAAALQLSLGDHDLRLRLSIQAREDASAHDHHRIASELLRFYEVAANGGAR</sequence>
<organism evidence="5 6">
    <name type="scientific">Roseateles violae</name>
    <dbReference type="NCBI Taxonomy" id="3058042"/>
    <lineage>
        <taxon>Bacteria</taxon>
        <taxon>Pseudomonadati</taxon>
        <taxon>Pseudomonadota</taxon>
        <taxon>Betaproteobacteria</taxon>
        <taxon>Burkholderiales</taxon>
        <taxon>Sphaerotilaceae</taxon>
        <taxon>Roseateles</taxon>
    </lineage>
</organism>
<dbReference type="InterPro" id="IPR028098">
    <property type="entry name" value="Glyco_trans_4-like_N"/>
</dbReference>
<dbReference type="EMBL" id="JAUHHC010000003">
    <property type="protein sequence ID" value="MDN3920854.1"/>
    <property type="molecule type" value="Genomic_DNA"/>
</dbReference>
<evidence type="ECO:0000256" key="2">
    <source>
        <dbReference type="ARBA" id="ARBA00022676"/>
    </source>
</evidence>
<protein>
    <submittedName>
        <fullName evidence="5">Glycosyltransferase family 4 protein</fullName>
        <ecNumber evidence="5">2.4.-.-</ecNumber>
    </submittedName>
</protein>
<evidence type="ECO:0000313" key="5">
    <source>
        <dbReference type="EMBL" id="MDN3920854.1"/>
    </source>
</evidence>
<keyword evidence="6" id="KW-1185">Reference proteome</keyword>
<gene>
    <name evidence="5" type="ORF">QWJ38_11245</name>
</gene>
<evidence type="ECO:0000259" key="4">
    <source>
        <dbReference type="Pfam" id="PF13579"/>
    </source>
</evidence>
<dbReference type="CDD" id="cd03801">
    <property type="entry name" value="GT4_PimA-like"/>
    <property type="match status" value="1"/>
</dbReference>
<dbReference type="PANTHER" id="PTHR12526">
    <property type="entry name" value="GLYCOSYLTRANSFERASE"/>
    <property type="match status" value="1"/>
</dbReference>
<dbReference type="Pfam" id="PF13692">
    <property type="entry name" value="Glyco_trans_1_4"/>
    <property type="match status" value="1"/>
</dbReference>
<dbReference type="RefSeq" id="WP_290359176.1">
    <property type="nucleotide sequence ID" value="NZ_JAUHHC010000003.1"/>
</dbReference>
<dbReference type="EC" id="2.4.-.-" evidence="5"/>
<proteinExistence type="inferred from homology"/>
<dbReference type="Proteomes" id="UP001228044">
    <property type="component" value="Unassembled WGS sequence"/>
</dbReference>
<accession>A0ABT8DVD4</accession>
<name>A0ABT8DVD4_9BURK</name>
<dbReference type="PANTHER" id="PTHR12526:SF640">
    <property type="entry name" value="COLANIC ACID BIOSYNTHESIS GLYCOSYLTRANSFERASE WCAL-RELATED"/>
    <property type="match status" value="1"/>
</dbReference>
<dbReference type="Gene3D" id="3.40.50.2000">
    <property type="entry name" value="Glycogen Phosphorylase B"/>
    <property type="match status" value="2"/>
</dbReference>
<comment type="caution">
    <text evidence="5">The sequence shown here is derived from an EMBL/GenBank/DDBJ whole genome shotgun (WGS) entry which is preliminary data.</text>
</comment>
<comment type="similarity">
    <text evidence="1">Belongs to the glycosyltransferase group 1 family. Glycosyltransferase 4 subfamily.</text>
</comment>
<keyword evidence="2 5" id="KW-0328">Glycosyltransferase</keyword>
<evidence type="ECO:0000313" key="6">
    <source>
        <dbReference type="Proteomes" id="UP001228044"/>
    </source>
</evidence>
<evidence type="ECO:0000256" key="3">
    <source>
        <dbReference type="ARBA" id="ARBA00022679"/>
    </source>
</evidence>
<dbReference type="GO" id="GO:0016757">
    <property type="term" value="F:glycosyltransferase activity"/>
    <property type="evidence" value="ECO:0007669"/>
    <property type="project" value="UniProtKB-KW"/>
</dbReference>
<dbReference type="SUPFAM" id="SSF53756">
    <property type="entry name" value="UDP-Glycosyltransferase/glycogen phosphorylase"/>
    <property type="match status" value="1"/>
</dbReference>